<name>K0SXZ1_THAOC</name>
<evidence type="ECO:0000313" key="1">
    <source>
        <dbReference type="EMBL" id="EJK63097.1"/>
    </source>
</evidence>
<dbReference type="Proteomes" id="UP000266841">
    <property type="component" value="Unassembled WGS sequence"/>
</dbReference>
<proteinExistence type="predicted"/>
<keyword evidence="2" id="KW-1185">Reference proteome</keyword>
<accession>K0SXZ1</accession>
<comment type="caution">
    <text evidence="1">The sequence shown here is derived from an EMBL/GenBank/DDBJ whole genome shotgun (WGS) entry which is preliminary data.</text>
</comment>
<gene>
    <name evidence="1" type="ORF">THAOC_16266</name>
</gene>
<evidence type="ECO:0000313" key="2">
    <source>
        <dbReference type="Proteomes" id="UP000266841"/>
    </source>
</evidence>
<sequence>MDSLTFFRDPNVVTHRVRGSALSAAARARLARFAGARYYSSDTQVYFYQPGEALILSASAPCFVWDDPLLLSFRQPPPSVWH</sequence>
<organism evidence="1 2">
    <name type="scientific">Thalassiosira oceanica</name>
    <name type="common">Marine diatom</name>
    <dbReference type="NCBI Taxonomy" id="159749"/>
    <lineage>
        <taxon>Eukaryota</taxon>
        <taxon>Sar</taxon>
        <taxon>Stramenopiles</taxon>
        <taxon>Ochrophyta</taxon>
        <taxon>Bacillariophyta</taxon>
        <taxon>Coscinodiscophyceae</taxon>
        <taxon>Thalassiosirophycidae</taxon>
        <taxon>Thalassiosirales</taxon>
        <taxon>Thalassiosiraceae</taxon>
        <taxon>Thalassiosira</taxon>
    </lineage>
</organism>
<dbReference type="EMBL" id="AGNL01018435">
    <property type="protein sequence ID" value="EJK63097.1"/>
    <property type="molecule type" value="Genomic_DNA"/>
</dbReference>
<protein>
    <submittedName>
        <fullName evidence="1">Uncharacterized protein</fullName>
    </submittedName>
</protein>
<dbReference type="AlphaFoldDB" id="K0SXZ1"/>
<reference evidence="1 2" key="1">
    <citation type="journal article" date="2012" name="Genome Biol.">
        <title>Genome and low-iron response of an oceanic diatom adapted to chronic iron limitation.</title>
        <authorList>
            <person name="Lommer M."/>
            <person name="Specht M."/>
            <person name="Roy A.S."/>
            <person name="Kraemer L."/>
            <person name="Andreson R."/>
            <person name="Gutowska M.A."/>
            <person name="Wolf J."/>
            <person name="Bergner S.V."/>
            <person name="Schilhabel M.B."/>
            <person name="Klostermeier U.C."/>
            <person name="Beiko R.G."/>
            <person name="Rosenstiel P."/>
            <person name="Hippler M."/>
            <person name="Laroche J."/>
        </authorList>
    </citation>
    <scope>NUCLEOTIDE SEQUENCE [LARGE SCALE GENOMIC DNA]</scope>
    <source>
        <strain evidence="1 2">CCMP1005</strain>
    </source>
</reference>